<dbReference type="Proteomes" id="UP000256304">
    <property type="component" value="Unassembled WGS sequence"/>
</dbReference>
<gene>
    <name evidence="1" type="ORF">A8990_105119</name>
</gene>
<proteinExistence type="predicted"/>
<dbReference type="EMBL" id="QTTN01000005">
    <property type="protein sequence ID" value="REE91414.1"/>
    <property type="molecule type" value="Genomic_DNA"/>
</dbReference>
<comment type="caution">
    <text evidence="1">The sequence shown here is derived from an EMBL/GenBank/DDBJ whole genome shotgun (WGS) entry which is preliminary data.</text>
</comment>
<name>A0A3D9SBY8_9BACL</name>
<dbReference type="RefSeq" id="WP_181909432.1">
    <property type="nucleotide sequence ID" value="NZ_QTTN01000005.1"/>
</dbReference>
<evidence type="ECO:0000313" key="2">
    <source>
        <dbReference type="Proteomes" id="UP000256304"/>
    </source>
</evidence>
<keyword evidence="2" id="KW-1185">Reference proteome</keyword>
<protein>
    <submittedName>
        <fullName evidence="1">Uncharacterized protein</fullName>
    </submittedName>
</protein>
<sequence length="45" mass="5028">MKKKLAKMVSKALNATVSKTDDAQTFKLFTGSIDIPSDKKQQEQK</sequence>
<evidence type="ECO:0000313" key="1">
    <source>
        <dbReference type="EMBL" id="REE91414.1"/>
    </source>
</evidence>
<reference evidence="1 2" key="1">
    <citation type="submission" date="2018-08" db="EMBL/GenBank/DDBJ databases">
        <title>Genomic Encyclopedia of Type Strains, Phase III (KMG-III): the genomes of soil and plant-associated and newly described type strains.</title>
        <authorList>
            <person name="Whitman W."/>
        </authorList>
    </citation>
    <scope>NUCLEOTIDE SEQUENCE [LARGE SCALE GENOMIC DNA]</scope>
    <source>
        <strain evidence="1 2">CGMCC 1.10966</strain>
    </source>
</reference>
<accession>A0A3D9SBY8</accession>
<organism evidence="1 2">
    <name type="scientific">Paenibacillus taihuensis</name>
    <dbReference type="NCBI Taxonomy" id="1156355"/>
    <lineage>
        <taxon>Bacteria</taxon>
        <taxon>Bacillati</taxon>
        <taxon>Bacillota</taxon>
        <taxon>Bacilli</taxon>
        <taxon>Bacillales</taxon>
        <taxon>Paenibacillaceae</taxon>
        <taxon>Paenibacillus</taxon>
    </lineage>
</organism>
<dbReference type="AlphaFoldDB" id="A0A3D9SBY8"/>